<comment type="caution">
    <text evidence="3">The sequence shown here is derived from an EMBL/GenBank/DDBJ whole genome shotgun (WGS) entry which is preliminary data.</text>
</comment>
<evidence type="ECO:0000256" key="2">
    <source>
        <dbReference type="SAM" id="SignalP"/>
    </source>
</evidence>
<feature type="region of interest" description="Disordered" evidence="1">
    <location>
        <begin position="102"/>
        <end position="126"/>
    </location>
</feature>
<reference evidence="3 4" key="1">
    <citation type="submission" date="2024-03" db="EMBL/GenBank/DDBJ databases">
        <title>Genome-scale model development and genomic sequencing of the oleaginous clade Lipomyces.</title>
        <authorList>
            <consortium name="Lawrence Berkeley National Laboratory"/>
            <person name="Czajka J.J."/>
            <person name="Han Y."/>
            <person name="Kim J."/>
            <person name="Mondo S.J."/>
            <person name="Hofstad B.A."/>
            <person name="Robles A."/>
            <person name="Haridas S."/>
            <person name="Riley R."/>
            <person name="LaButti K."/>
            <person name="Pangilinan J."/>
            <person name="Andreopoulos W."/>
            <person name="Lipzen A."/>
            <person name="Yan J."/>
            <person name="Wang M."/>
            <person name="Ng V."/>
            <person name="Grigoriev I.V."/>
            <person name="Spatafora J.W."/>
            <person name="Magnuson J.K."/>
            <person name="Baker S.E."/>
            <person name="Pomraning K.R."/>
        </authorList>
    </citation>
    <scope>NUCLEOTIDE SEQUENCE [LARGE SCALE GENOMIC DNA]</scope>
    <source>
        <strain evidence="3 4">Phaff 52-87</strain>
    </source>
</reference>
<dbReference type="RefSeq" id="XP_064766250.1">
    <property type="nucleotide sequence ID" value="XM_064915471.1"/>
</dbReference>
<evidence type="ECO:0008006" key="5">
    <source>
        <dbReference type="Google" id="ProtNLM"/>
    </source>
</evidence>
<keyword evidence="2" id="KW-0732">Signal</keyword>
<protein>
    <recommendedName>
        <fullName evidence="5">Secreted protein</fullName>
    </recommendedName>
</protein>
<proteinExistence type="predicted"/>
<name>A0ABR1F093_9ASCO</name>
<dbReference type="GeneID" id="90040983"/>
<feature type="chain" id="PRO_5045793322" description="Secreted protein" evidence="2">
    <location>
        <begin position="37"/>
        <end position="126"/>
    </location>
</feature>
<sequence length="126" mass="13629">MRPFLLFNEHASLALITTACFLPLWCLRAPPSRTSAACCRPLSAVLHRSLMIAGPDFIQSSCLFVNKPPPPSTPPSRSSLSRAPAQLCSFVPLSHTKLASKLPGHNGGTPYRTLNPQTLVPPEPLF</sequence>
<gene>
    <name evidence="3" type="ORF">BZA70DRAFT_85110</name>
</gene>
<dbReference type="Proteomes" id="UP001498771">
    <property type="component" value="Unassembled WGS sequence"/>
</dbReference>
<feature type="signal peptide" evidence="2">
    <location>
        <begin position="1"/>
        <end position="36"/>
    </location>
</feature>
<dbReference type="EMBL" id="JBBJBU010000013">
    <property type="protein sequence ID" value="KAK7203217.1"/>
    <property type="molecule type" value="Genomic_DNA"/>
</dbReference>
<accession>A0ABR1F093</accession>
<evidence type="ECO:0000256" key="1">
    <source>
        <dbReference type="SAM" id="MobiDB-lite"/>
    </source>
</evidence>
<dbReference type="PROSITE" id="PS51257">
    <property type="entry name" value="PROKAR_LIPOPROTEIN"/>
    <property type="match status" value="1"/>
</dbReference>
<keyword evidence="4" id="KW-1185">Reference proteome</keyword>
<organism evidence="3 4">
    <name type="scientific">Myxozyma melibiosi</name>
    <dbReference type="NCBI Taxonomy" id="54550"/>
    <lineage>
        <taxon>Eukaryota</taxon>
        <taxon>Fungi</taxon>
        <taxon>Dikarya</taxon>
        <taxon>Ascomycota</taxon>
        <taxon>Saccharomycotina</taxon>
        <taxon>Lipomycetes</taxon>
        <taxon>Lipomycetales</taxon>
        <taxon>Lipomycetaceae</taxon>
        <taxon>Myxozyma</taxon>
    </lineage>
</organism>
<evidence type="ECO:0000313" key="4">
    <source>
        <dbReference type="Proteomes" id="UP001498771"/>
    </source>
</evidence>
<evidence type="ECO:0000313" key="3">
    <source>
        <dbReference type="EMBL" id="KAK7203217.1"/>
    </source>
</evidence>